<protein>
    <submittedName>
        <fullName evidence="2">Uncharacterized protein</fullName>
    </submittedName>
</protein>
<dbReference type="RefSeq" id="WP_193720506.1">
    <property type="nucleotide sequence ID" value="NZ_JACSPN010000017.1"/>
</dbReference>
<keyword evidence="3" id="KW-1185">Reference proteome</keyword>
<evidence type="ECO:0000256" key="1">
    <source>
        <dbReference type="SAM" id="MobiDB-lite"/>
    </source>
</evidence>
<sequence length="408" mass="45342">MSLADTHARIAPKVPRPRTAPTGFEPGVKYDAGEPSVVTLALKEIPDDEKQWRDEIKRVTTLDLPDHRRVEIQQVRYWGDPKDPMVYVRFGIRDRDHADGPAVDHAELVRVAKTNRRTPATKTKTGRTRVTVLADPQIGKVDQHGGTPELYNRLEDMLTQHDQIVRETPCDDAVILDPGDLTEGFENTAQQAHTNDLSFPEQLRHARVILTNVVTRLAARHRSTLVATVPSNHTQWRRGKDRLGKPGDDFGLETHRAVADALTLAKRGDITFTMPDPWEESLALTVRGAIIGLVHGHQARSGQFPTWWAKQTHGDQPLAAATIAVTGHYHSFSMQPTGAVDGRAKYWIQAPALDGGSSWWRHLSGDTSEPGIVTFTVDDEGNWDNLRVIRPRVKIPCLQAPAPDLGLA</sequence>
<name>A0A9D5UIM7_9CELL</name>
<dbReference type="Proteomes" id="UP000822993">
    <property type="component" value="Unassembled WGS sequence"/>
</dbReference>
<proteinExistence type="predicted"/>
<dbReference type="AlphaFoldDB" id="A0A9D5UIM7"/>
<dbReference type="SUPFAM" id="SSF56300">
    <property type="entry name" value="Metallo-dependent phosphatases"/>
    <property type="match status" value="1"/>
</dbReference>
<accession>A0A9D5UIM7</accession>
<organism evidence="2 3">
    <name type="scientific">Oerskovia douganii</name>
    <dbReference type="NCBI Taxonomy" id="2762210"/>
    <lineage>
        <taxon>Bacteria</taxon>
        <taxon>Bacillati</taxon>
        <taxon>Actinomycetota</taxon>
        <taxon>Actinomycetes</taxon>
        <taxon>Micrococcales</taxon>
        <taxon>Cellulomonadaceae</taxon>
        <taxon>Oerskovia</taxon>
    </lineage>
</organism>
<dbReference type="InterPro" id="IPR029052">
    <property type="entry name" value="Metallo-depent_PP-like"/>
</dbReference>
<evidence type="ECO:0000313" key="3">
    <source>
        <dbReference type="Proteomes" id="UP000822993"/>
    </source>
</evidence>
<evidence type="ECO:0000313" key="2">
    <source>
        <dbReference type="EMBL" id="MBE7701247.1"/>
    </source>
</evidence>
<comment type="caution">
    <text evidence="2">The sequence shown here is derived from an EMBL/GenBank/DDBJ whole genome shotgun (WGS) entry which is preliminary data.</text>
</comment>
<dbReference type="EMBL" id="JACSPN010000017">
    <property type="protein sequence ID" value="MBE7701247.1"/>
    <property type="molecule type" value="Genomic_DNA"/>
</dbReference>
<feature type="region of interest" description="Disordered" evidence="1">
    <location>
        <begin position="1"/>
        <end position="28"/>
    </location>
</feature>
<reference evidence="2 3" key="1">
    <citation type="submission" date="2020-08" db="EMBL/GenBank/DDBJ databases">
        <title>A Genomic Blueprint of the Chicken Gut Microbiome.</title>
        <authorList>
            <person name="Gilroy R."/>
            <person name="Ravi A."/>
            <person name="Getino M."/>
            <person name="Pursley I."/>
            <person name="Horton D.L."/>
            <person name="Alikhan N.-F."/>
            <person name="Baker D."/>
            <person name="Gharbi K."/>
            <person name="Hall N."/>
            <person name="Watson M."/>
            <person name="Adriaenssens E.M."/>
            <person name="Foster-Nyarko E."/>
            <person name="Jarju S."/>
            <person name="Secka A."/>
            <person name="Antonio M."/>
            <person name="Oren A."/>
            <person name="Chaudhuri R."/>
            <person name="La Ragione R.M."/>
            <person name="Hildebrand F."/>
            <person name="Pallen M.J."/>
        </authorList>
    </citation>
    <scope>NUCLEOTIDE SEQUENCE [LARGE SCALE GENOMIC DNA]</scope>
    <source>
        <strain evidence="2 3">Sa1BUA8</strain>
    </source>
</reference>
<gene>
    <name evidence="2" type="ORF">H9623_13170</name>
</gene>